<comment type="caution">
    <text evidence="4">The sequence shown here is derived from an EMBL/GenBank/DDBJ whole genome shotgun (WGS) entry which is preliminary data.</text>
</comment>
<keyword evidence="4" id="KW-0378">Hydrolase</keyword>
<name>A0A263D404_9PSEU</name>
<feature type="region of interest" description="Disordered" evidence="2">
    <location>
        <begin position="1"/>
        <end position="36"/>
    </location>
</feature>
<evidence type="ECO:0000313" key="5">
    <source>
        <dbReference type="Proteomes" id="UP000242444"/>
    </source>
</evidence>
<dbReference type="InterPro" id="IPR013320">
    <property type="entry name" value="ConA-like_dom_sf"/>
</dbReference>
<evidence type="ECO:0000256" key="2">
    <source>
        <dbReference type="SAM" id="MobiDB-lite"/>
    </source>
</evidence>
<dbReference type="GO" id="GO:0005975">
    <property type="term" value="P:carbohydrate metabolic process"/>
    <property type="evidence" value="ECO:0007669"/>
    <property type="project" value="InterPro"/>
</dbReference>
<evidence type="ECO:0000259" key="3">
    <source>
        <dbReference type="PROSITE" id="PS51762"/>
    </source>
</evidence>
<reference evidence="4 5" key="1">
    <citation type="submission" date="2017-07" db="EMBL/GenBank/DDBJ databases">
        <title>Amycolatopsis antarcticus sp. nov., isolated from the surface of an Antarcticus brown macroalga.</title>
        <authorList>
            <person name="Wang J."/>
            <person name="Leiva S."/>
            <person name="Huang J."/>
            <person name="Huang Y."/>
        </authorList>
    </citation>
    <scope>NUCLEOTIDE SEQUENCE [LARGE SCALE GENOMIC DNA]</scope>
    <source>
        <strain evidence="4 5">AU-G6</strain>
    </source>
</reference>
<dbReference type="InterPro" id="IPR050546">
    <property type="entry name" value="Glycosyl_Hydrlase_16"/>
</dbReference>
<protein>
    <submittedName>
        <fullName evidence="4">Glycoside hydrolase</fullName>
    </submittedName>
</protein>
<evidence type="ECO:0000256" key="1">
    <source>
        <dbReference type="ARBA" id="ARBA00006865"/>
    </source>
</evidence>
<dbReference type="SUPFAM" id="SSF49899">
    <property type="entry name" value="Concanavalin A-like lectins/glucanases"/>
    <property type="match status" value="1"/>
</dbReference>
<gene>
    <name evidence="4" type="ORF">CFN78_10110</name>
</gene>
<organism evidence="4 5">
    <name type="scientific">Amycolatopsis antarctica</name>
    <dbReference type="NCBI Taxonomy" id="1854586"/>
    <lineage>
        <taxon>Bacteria</taxon>
        <taxon>Bacillati</taxon>
        <taxon>Actinomycetota</taxon>
        <taxon>Actinomycetes</taxon>
        <taxon>Pseudonocardiales</taxon>
        <taxon>Pseudonocardiaceae</taxon>
        <taxon>Amycolatopsis</taxon>
    </lineage>
</organism>
<dbReference type="GO" id="GO:0004553">
    <property type="term" value="F:hydrolase activity, hydrolyzing O-glycosyl compounds"/>
    <property type="evidence" value="ECO:0007669"/>
    <property type="project" value="InterPro"/>
</dbReference>
<dbReference type="AlphaFoldDB" id="A0A263D404"/>
<dbReference type="OrthoDB" id="273319at2"/>
<evidence type="ECO:0000313" key="4">
    <source>
        <dbReference type="EMBL" id="OZM73214.1"/>
    </source>
</evidence>
<feature type="compositionally biased region" description="Low complexity" evidence="2">
    <location>
        <begin position="9"/>
        <end position="22"/>
    </location>
</feature>
<feature type="domain" description="GH16" evidence="3">
    <location>
        <begin position="58"/>
        <end position="285"/>
    </location>
</feature>
<keyword evidence="5" id="KW-1185">Reference proteome</keyword>
<dbReference type="InterPro" id="IPR000757">
    <property type="entry name" value="Beta-glucanase-like"/>
</dbReference>
<comment type="similarity">
    <text evidence="1">Belongs to the glycosyl hydrolase 16 family.</text>
</comment>
<accession>A0A263D404</accession>
<dbReference type="InParanoid" id="A0A263D404"/>
<dbReference type="CDD" id="cd00413">
    <property type="entry name" value="Glyco_hydrolase_16"/>
    <property type="match status" value="1"/>
</dbReference>
<sequence length="285" mass="31592">MPESRQHLSVSSSCRSNSIHSSYGRPRPTDPRRGETVTVKTFRRLPAIALAAVAVITPVLAGTPSQAATLQADEGVTAAEKFGWTDALNREDNFDTLDPAWGLYDGPGHAGNGVRSPEQVGVQDGILRIDGTEDGTTGGMAWDEGQLHGRWETRAKYTAGTSAYHQVLILWPDAEDFPVGGEIDYSEVSDSERQNLQFFLHYGENNDQVQSETAVDMTQWHNYAVEWTPEHIIGYVDGVEFFRSEDPKTLPPRAMHPTIQLDWFPEDGEAGPGSMEVDWIRQYTL</sequence>
<dbReference type="EMBL" id="NKYE01000005">
    <property type="protein sequence ID" value="OZM73214.1"/>
    <property type="molecule type" value="Genomic_DNA"/>
</dbReference>
<dbReference type="Pfam" id="PF00722">
    <property type="entry name" value="Glyco_hydro_16"/>
    <property type="match status" value="1"/>
</dbReference>
<proteinExistence type="inferred from homology"/>
<dbReference type="Proteomes" id="UP000242444">
    <property type="component" value="Unassembled WGS sequence"/>
</dbReference>
<dbReference type="PANTHER" id="PTHR10963">
    <property type="entry name" value="GLYCOSYL HYDROLASE-RELATED"/>
    <property type="match status" value="1"/>
</dbReference>
<dbReference type="Gene3D" id="2.60.120.200">
    <property type="match status" value="1"/>
</dbReference>
<dbReference type="PANTHER" id="PTHR10963:SF55">
    <property type="entry name" value="GLYCOSIDE HYDROLASE FAMILY 16 PROTEIN"/>
    <property type="match status" value="1"/>
</dbReference>
<dbReference type="PROSITE" id="PS51762">
    <property type="entry name" value="GH16_2"/>
    <property type="match status" value="1"/>
</dbReference>